<dbReference type="InterPro" id="IPR036168">
    <property type="entry name" value="AP2_Mu_C_sf"/>
</dbReference>
<dbReference type="EMBL" id="GL349438">
    <property type="protein sequence ID" value="KNC54770.1"/>
    <property type="molecule type" value="Genomic_DNA"/>
</dbReference>
<dbReference type="FunFam" id="3.30.450.60:FF:000002">
    <property type="entry name" value="AP-2 complex subunit mu, putative"/>
    <property type="match status" value="1"/>
</dbReference>
<dbReference type="PIRSF" id="PIRSF005992">
    <property type="entry name" value="Clathrin_mu"/>
    <property type="match status" value="1"/>
</dbReference>
<dbReference type="SUPFAM" id="SSF49447">
    <property type="entry name" value="Second domain of Mu2 adaptin subunit (ap50) of ap2 adaptor"/>
    <property type="match status" value="1"/>
</dbReference>
<evidence type="ECO:0000313" key="8">
    <source>
        <dbReference type="Proteomes" id="UP000054408"/>
    </source>
</evidence>
<dbReference type="InterPro" id="IPR028565">
    <property type="entry name" value="MHD"/>
</dbReference>
<keyword evidence="8" id="KW-1185">Reference proteome</keyword>
<dbReference type="Pfam" id="PF00928">
    <property type="entry name" value="Adap_comp_sub"/>
    <property type="match status" value="1"/>
</dbReference>
<dbReference type="PROSITE" id="PS51072">
    <property type="entry name" value="MHD"/>
    <property type="match status" value="1"/>
</dbReference>
<evidence type="ECO:0000256" key="3">
    <source>
        <dbReference type="ARBA" id="ARBA00022927"/>
    </source>
</evidence>
<dbReference type="PANTHER" id="PTHR10529">
    <property type="entry name" value="AP COMPLEX SUBUNIT MU"/>
    <property type="match status" value="1"/>
</dbReference>
<dbReference type="RefSeq" id="XP_013761670.1">
    <property type="nucleotide sequence ID" value="XM_013906216.1"/>
</dbReference>
<gene>
    <name evidence="7" type="ORF">AMSG_01622</name>
</gene>
<evidence type="ECO:0000259" key="6">
    <source>
        <dbReference type="PROSITE" id="PS51072"/>
    </source>
</evidence>
<dbReference type="Gene3D" id="3.30.450.60">
    <property type="match status" value="1"/>
</dbReference>
<dbReference type="Pfam" id="PF01217">
    <property type="entry name" value="Clat_adaptor_s"/>
    <property type="match status" value="1"/>
</dbReference>
<dbReference type="CDD" id="cd09253">
    <property type="entry name" value="AP-4_Mu4_Cterm"/>
    <property type="match status" value="1"/>
</dbReference>
<keyword evidence="3 5" id="KW-0653">Protein transport</keyword>
<dbReference type="InterPro" id="IPR050431">
    <property type="entry name" value="Adaptor_comp_med_subunit"/>
</dbReference>
<dbReference type="CDD" id="cd14838">
    <property type="entry name" value="AP4_Mu_N"/>
    <property type="match status" value="1"/>
</dbReference>
<dbReference type="PRINTS" id="PR00314">
    <property type="entry name" value="CLATHRINADPT"/>
</dbReference>
<dbReference type="AlphaFoldDB" id="A0A0L0DR67"/>
<evidence type="ECO:0000256" key="5">
    <source>
        <dbReference type="PIRNR" id="PIRNR005992"/>
    </source>
</evidence>
<dbReference type="GO" id="GO:0012505">
    <property type="term" value="C:endomembrane system"/>
    <property type="evidence" value="ECO:0007669"/>
    <property type="project" value="UniProtKB-SubCell"/>
</dbReference>
<dbReference type="GeneID" id="25561366"/>
<dbReference type="SUPFAM" id="SSF64356">
    <property type="entry name" value="SNARE-like"/>
    <property type="match status" value="1"/>
</dbReference>
<evidence type="ECO:0000256" key="2">
    <source>
        <dbReference type="ARBA" id="ARBA00022448"/>
    </source>
</evidence>
<dbReference type="Proteomes" id="UP000054408">
    <property type="component" value="Unassembled WGS sequence"/>
</dbReference>
<protein>
    <submittedName>
        <fullName evidence="7">Adaptor complexes medium subunit family protein</fullName>
    </submittedName>
</protein>
<organism evidence="7 8">
    <name type="scientific">Thecamonas trahens ATCC 50062</name>
    <dbReference type="NCBI Taxonomy" id="461836"/>
    <lineage>
        <taxon>Eukaryota</taxon>
        <taxon>Apusozoa</taxon>
        <taxon>Apusomonadida</taxon>
        <taxon>Apusomonadidae</taxon>
        <taxon>Thecamonas</taxon>
    </lineage>
</organism>
<accession>A0A0L0DR67</accession>
<dbReference type="InterPro" id="IPR001392">
    <property type="entry name" value="Clathrin_mu"/>
</dbReference>
<dbReference type="Gene3D" id="2.60.40.1170">
    <property type="entry name" value="Mu homology domain, subdomain B"/>
    <property type="match status" value="2"/>
</dbReference>
<keyword evidence="2 5" id="KW-0813">Transport</keyword>
<dbReference type="InterPro" id="IPR011012">
    <property type="entry name" value="Longin-like_dom_sf"/>
</dbReference>
<name>A0A0L0DR67_THETB</name>
<dbReference type="OrthoDB" id="10259133at2759"/>
<dbReference type="GO" id="GO:0006886">
    <property type="term" value="P:intracellular protein transport"/>
    <property type="evidence" value="ECO:0007669"/>
    <property type="project" value="UniProtKB-UniRule"/>
</dbReference>
<keyword evidence="4" id="KW-0472">Membrane</keyword>
<dbReference type="GO" id="GO:0016192">
    <property type="term" value="P:vesicle-mediated transport"/>
    <property type="evidence" value="ECO:0007669"/>
    <property type="project" value="InterPro"/>
</dbReference>
<comment type="similarity">
    <text evidence="5">Belongs to the adaptor complexes medium subunit family.</text>
</comment>
<reference evidence="7 8" key="1">
    <citation type="submission" date="2010-05" db="EMBL/GenBank/DDBJ databases">
        <title>The Genome Sequence of Thecamonas trahens ATCC 50062.</title>
        <authorList>
            <consortium name="The Broad Institute Genome Sequencing Platform"/>
            <person name="Russ C."/>
            <person name="Cuomo C."/>
            <person name="Shea T."/>
            <person name="Young S.K."/>
            <person name="Zeng Q."/>
            <person name="Koehrsen M."/>
            <person name="Haas B."/>
            <person name="Borodovsky M."/>
            <person name="Guigo R."/>
            <person name="Alvarado L."/>
            <person name="Berlin A."/>
            <person name="Bochicchio J."/>
            <person name="Borenstein D."/>
            <person name="Chapman S."/>
            <person name="Chen Z."/>
            <person name="Freedman E."/>
            <person name="Gellesch M."/>
            <person name="Goldberg J."/>
            <person name="Griggs A."/>
            <person name="Gujja S."/>
            <person name="Heilman E."/>
            <person name="Heiman D."/>
            <person name="Hepburn T."/>
            <person name="Howarth C."/>
            <person name="Jen D."/>
            <person name="Larson L."/>
            <person name="Mehta T."/>
            <person name="Park D."/>
            <person name="Pearson M."/>
            <person name="Roberts A."/>
            <person name="Saif S."/>
            <person name="Shenoy N."/>
            <person name="Sisk P."/>
            <person name="Stolte C."/>
            <person name="Sykes S."/>
            <person name="Thomson T."/>
            <person name="Walk T."/>
            <person name="White J."/>
            <person name="Yandava C."/>
            <person name="Burger G."/>
            <person name="Gray M.W."/>
            <person name="Holland P.W.H."/>
            <person name="King N."/>
            <person name="Lang F.B.F."/>
            <person name="Roger A.J."/>
            <person name="Ruiz-Trillo I."/>
            <person name="Lander E."/>
            <person name="Nusbaum C."/>
        </authorList>
    </citation>
    <scope>NUCLEOTIDE SEQUENCE [LARGE SCALE GENOMIC DNA]</scope>
    <source>
        <strain evidence="7 8">ATCC 50062</strain>
    </source>
</reference>
<dbReference type="GO" id="GO:0030131">
    <property type="term" value="C:clathrin adaptor complex"/>
    <property type="evidence" value="ECO:0007669"/>
    <property type="project" value="UniProtKB-UniRule"/>
</dbReference>
<dbReference type="InterPro" id="IPR022775">
    <property type="entry name" value="AP_mu_sigma_su"/>
</dbReference>
<sequence length="489" mass="52722">MAAFSQFFVLSGRGDTIVSKDYRGDVVKGTPDIFWRKVQASRASRGGGAGPSSGVGLAALPPAFHINGLNFIHVARKGLYLVFTTKFNVSPVFAVELLDRFAAVFKDYTGELSEDKLRKNFVLVYEILDEILDYGWVQSTSSDHLRAHIVNVPEAAFGAGEGSSGGTSASTSGKGKGGIKAALAKFRDRAAAAAIKHGVAEPTSTAGVARTASSAAAQKPITLEHRRTGGDEVFVDLLERLIVVFGKDGSIVRSQIDGSIQVKAFVNGNPHLVLALNEDLSVGGAGDGYGIVVDDISFHEGVNLDDFDARRLVAFPLESGESTLMSYRLKSEFRTPFRVFVFLEEVSASAFDVVLRIRADFPNTTFGKGVRVSLPLPGSTYNATLDLPAGVGGQSYAYAKESKTMTWLIENFRGGAEHHARVRVHLDGPEEYAVWSQSVGPASLAFEIPMHSLSGLAIRSLRIIDANPNYKPARWVRYISHSNSYVCRV</sequence>
<dbReference type="OMA" id="DYGYIQN"/>
<feature type="domain" description="MHD" evidence="6">
    <location>
        <begin position="230"/>
        <end position="488"/>
    </location>
</feature>
<dbReference type="eggNOG" id="KOG0937">
    <property type="taxonomic scope" value="Eukaryota"/>
</dbReference>
<evidence type="ECO:0000256" key="1">
    <source>
        <dbReference type="ARBA" id="ARBA00004308"/>
    </source>
</evidence>
<comment type="subcellular location">
    <subcellularLocation>
        <location evidence="1">Endomembrane system</location>
    </subcellularLocation>
</comment>
<evidence type="ECO:0000256" key="4">
    <source>
        <dbReference type="ARBA" id="ARBA00023136"/>
    </source>
</evidence>
<proteinExistence type="inferred from homology"/>
<dbReference type="STRING" id="461836.A0A0L0DR67"/>
<evidence type="ECO:0000313" key="7">
    <source>
        <dbReference type="EMBL" id="KNC54770.1"/>
    </source>
</evidence>